<keyword evidence="2" id="KW-1185">Reference proteome</keyword>
<organism evidence="1 2">
    <name type="scientific">Paenibacillus jamilae</name>
    <dbReference type="NCBI Taxonomy" id="114136"/>
    <lineage>
        <taxon>Bacteria</taxon>
        <taxon>Bacillati</taxon>
        <taxon>Bacillota</taxon>
        <taxon>Bacilli</taxon>
        <taxon>Bacillales</taxon>
        <taxon>Paenibacillaceae</taxon>
        <taxon>Paenibacillus</taxon>
    </lineage>
</organism>
<gene>
    <name evidence="1" type="ORF">NS115_24940</name>
</gene>
<protein>
    <submittedName>
        <fullName evidence="1">Uncharacterized protein</fullName>
    </submittedName>
</protein>
<sequence>MTALIAAGRRKEFAFLRSVCRSLQERFTLGDAIRQGWTASAIEADARRYTGRGGDLKYRIAIQDASQRRYYSPEERAADEARWKANEGARAARAAIKLTRSTKPNVPADYKPILAACRDMLDIDRLTAVLEAGWSADDIRYLARQFCWVATNHRVKMKETPAAFRFTLE</sequence>
<proteinExistence type="predicted"/>
<dbReference type="Proteomes" id="UP000074866">
    <property type="component" value="Unassembled WGS sequence"/>
</dbReference>
<reference evidence="1 2" key="1">
    <citation type="journal article" date="2016" name="Front. Microbiol.">
        <title>Genomic Resource of Rice Seed Associated Bacteria.</title>
        <authorList>
            <person name="Midha S."/>
            <person name="Bansal K."/>
            <person name="Sharma S."/>
            <person name="Kumar N."/>
            <person name="Patil P.P."/>
            <person name="Chaudhry V."/>
            <person name="Patil P.B."/>
        </authorList>
    </citation>
    <scope>NUCLEOTIDE SEQUENCE [LARGE SCALE GENOMIC DNA]</scope>
    <source>
        <strain evidence="1 2">NS115</strain>
    </source>
</reference>
<feature type="non-terminal residue" evidence="1">
    <location>
        <position position="169"/>
    </location>
</feature>
<dbReference type="EMBL" id="LDRX01000305">
    <property type="protein sequence ID" value="KTS69896.1"/>
    <property type="molecule type" value="Genomic_DNA"/>
</dbReference>
<name>A0ACC4ZN62_9BACL</name>
<comment type="caution">
    <text evidence="1">The sequence shown here is derived from an EMBL/GenBank/DDBJ whole genome shotgun (WGS) entry which is preliminary data.</text>
</comment>
<evidence type="ECO:0000313" key="2">
    <source>
        <dbReference type="Proteomes" id="UP000074866"/>
    </source>
</evidence>
<evidence type="ECO:0000313" key="1">
    <source>
        <dbReference type="EMBL" id="KTS69896.1"/>
    </source>
</evidence>
<accession>A0ACC4ZN62</accession>